<evidence type="ECO:0000256" key="6">
    <source>
        <dbReference type="ARBA" id="ARBA00023239"/>
    </source>
</evidence>
<comment type="catalytic activity">
    <reaction evidence="7 8">
        <text>7,8-dihydroneopterin 3'-triphosphate + H2O = 6-carboxy-5,6,7,8-tetrahydropterin + triphosphate + acetaldehyde + 2 H(+)</text>
        <dbReference type="Rhea" id="RHEA:27966"/>
        <dbReference type="ChEBI" id="CHEBI:15343"/>
        <dbReference type="ChEBI" id="CHEBI:15377"/>
        <dbReference type="ChEBI" id="CHEBI:15378"/>
        <dbReference type="ChEBI" id="CHEBI:18036"/>
        <dbReference type="ChEBI" id="CHEBI:58462"/>
        <dbReference type="ChEBI" id="CHEBI:61032"/>
        <dbReference type="EC" id="4.1.2.50"/>
    </reaction>
</comment>
<dbReference type="PANTHER" id="PTHR12589">
    <property type="entry name" value="PYRUVOYL TETRAHYDROBIOPTERIN SYNTHASE"/>
    <property type="match status" value="1"/>
</dbReference>
<proteinExistence type="inferred from homology"/>
<dbReference type="GO" id="GO:0070497">
    <property type="term" value="F:6-carboxytetrahydropterin synthase activity"/>
    <property type="evidence" value="ECO:0007669"/>
    <property type="project" value="UniProtKB-EC"/>
</dbReference>
<keyword evidence="10" id="KW-1185">Reference proteome</keyword>
<dbReference type="Proteomes" id="UP001200430">
    <property type="component" value="Unassembled WGS sequence"/>
</dbReference>
<dbReference type="NCBIfam" id="TIGR03367">
    <property type="entry name" value="queuosine_QueD"/>
    <property type="match status" value="1"/>
</dbReference>
<evidence type="ECO:0000256" key="1">
    <source>
        <dbReference type="ARBA" id="ARBA00005061"/>
    </source>
</evidence>
<evidence type="ECO:0000313" key="10">
    <source>
        <dbReference type="Proteomes" id="UP001200430"/>
    </source>
</evidence>
<gene>
    <name evidence="9" type="primary">queD</name>
    <name evidence="9" type="ORF">L2W38_11370</name>
</gene>
<dbReference type="PANTHER" id="PTHR12589:SF7">
    <property type="entry name" value="6-PYRUVOYL TETRAHYDROBIOPTERIN SYNTHASE"/>
    <property type="match status" value="1"/>
</dbReference>
<keyword evidence="5 8" id="KW-0862">Zinc</keyword>
<reference evidence="9 10" key="1">
    <citation type="submission" date="2022-01" db="EMBL/GenBank/DDBJ databases">
        <title>Dethiosulfovibrio faecalis sp. nov., a novel proteolytic, non-sulfur-reducing bacterium isolated from a marine aquaculture solid waste bioreactor.</title>
        <authorList>
            <person name="Grabowski S."/>
            <person name="Apolinario E."/>
            <person name="Schneider N."/>
            <person name="Marshall C.W."/>
            <person name="Sowers K.R."/>
        </authorList>
    </citation>
    <scope>NUCLEOTIDE SEQUENCE [LARGE SCALE GENOMIC DNA]</scope>
    <source>
        <strain evidence="9 10">DSM 12537</strain>
    </source>
</reference>
<dbReference type="EC" id="4.-.-.-" evidence="8"/>
<keyword evidence="4 8" id="KW-0479">Metal-binding</keyword>
<comment type="cofactor">
    <cofactor evidence="8">
        <name>Zn(2+)</name>
        <dbReference type="ChEBI" id="CHEBI:29105"/>
    </cofactor>
    <text evidence="8">Binds 1 zinc ion per subunit.</text>
</comment>
<dbReference type="Gene3D" id="3.30.479.10">
    <property type="entry name" value="6-pyruvoyl tetrahydropterin synthase/QueD"/>
    <property type="match status" value="1"/>
</dbReference>
<keyword evidence="8" id="KW-0671">Queuosine biosynthesis</keyword>
<comment type="similarity">
    <text evidence="2 8">Belongs to the PTPS family. QueD subfamily.</text>
</comment>
<dbReference type="RefSeq" id="WP_236100113.1">
    <property type="nucleotide sequence ID" value="NZ_JAKGUD010000015.1"/>
</dbReference>
<dbReference type="Pfam" id="PF01242">
    <property type="entry name" value="PTPS"/>
    <property type="match status" value="1"/>
</dbReference>
<dbReference type="SUPFAM" id="SSF55620">
    <property type="entry name" value="Tetrahydrobiopterin biosynthesis enzymes-like"/>
    <property type="match status" value="1"/>
</dbReference>
<evidence type="ECO:0000256" key="3">
    <source>
        <dbReference type="ARBA" id="ARBA00018141"/>
    </source>
</evidence>
<protein>
    <recommendedName>
        <fullName evidence="3 8">6-carboxy-5,6,7,8-tetrahydropterin synthase</fullName>
        <ecNumber evidence="8">4.-.-.-</ecNumber>
    </recommendedName>
</protein>
<accession>A0ABS9ESF0</accession>
<evidence type="ECO:0000256" key="8">
    <source>
        <dbReference type="PIRNR" id="PIRNR006113"/>
    </source>
</evidence>
<comment type="pathway">
    <text evidence="1 8">Purine metabolism; 7-cyano-7-deazaguanine biosynthesis.</text>
</comment>
<comment type="caution">
    <text evidence="9">The sequence shown here is derived from an EMBL/GenBank/DDBJ whole genome shotgun (WGS) entry which is preliminary data.</text>
</comment>
<evidence type="ECO:0000313" key="9">
    <source>
        <dbReference type="EMBL" id="MCF4143411.1"/>
    </source>
</evidence>
<dbReference type="EMBL" id="JAKGUD010000015">
    <property type="protein sequence ID" value="MCF4143411.1"/>
    <property type="molecule type" value="Genomic_DNA"/>
</dbReference>
<dbReference type="InterPro" id="IPR038418">
    <property type="entry name" value="6-PTP_synth/QueD_sf"/>
</dbReference>
<dbReference type="PIRSF" id="PIRSF006113">
    <property type="entry name" value="PTP_synth"/>
    <property type="match status" value="1"/>
</dbReference>
<evidence type="ECO:0000256" key="2">
    <source>
        <dbReference type="ARBA" id="ARBA00008900"/>
    </source>
</evidence>
<evidence type="ECO:0000256" key="5">
    <source>
        <dbReference type="ARBA" id="ARBA00022833"/>
    </source>
</evidence>
<keyword evidence="6 8" id="KW-0456">Lyase</keyword>
<organism evidence="9 10">
    <name type="scientific">Dethiosulfovibrio marinus</name>
    <dbReference type="NCBI Taxonomy" id="133532"/>
    <lineage>
        <taxon>Bacteria</taxon>
        <taxon>Thermotogati</taxon>
        <taxon>Synergistota</taxon>
        <taxon>Synergistia</taxon>
        <taxon>Synergistales</taxon>
        <taxon>Dethiosulfovibrionaceae</taxon>
        <taxon>Dethiosulfovibrio</taxon>
    </lineage>
</organism>
<dbReference type="InterPro" id="IPR007115">
    <property type="entry name" value="6-PTP_synth/QueD"/>
</dbReference>
<evidence type="ECO:0000256" key="4">
    <source>
        <dbReference type="ARBA" id="ARBA00022723"/>
    </source>
</evidence>
<sequence>MLLRKEFTFDAAHRLERYRGKCEALHGHTYRLAVTLDGHSDDEDMVFDFTELKRIVSEKVLTELDHAYLNDVMDQPTAENIALWVWRKLEESVKRPNCELHSVQIWETATSSVIVFREDVE</sequence>
<evidence type="ECO:0000256" key="7">
    <source>
        <dbReference type="ARBA" id="ARBA00048807"/>
    </source>
</evidence>
<name>A0ABS9ESF0_9BACT</name>